<keyword evidence="9" id="KW-1185">Reference proteome</keyword>
<evidence type="ECO:0000259" key="7">
    <source>
        <dbReference type="Pfam" id="PF01284"/>
    </source>
</evidence>
<gene>
    <name evidence="8" type="ORF">Q9L58_003354</name>
</gene>
<evidence type="ECO:0000256" key="5">
    <source>
        <dbReference type="SAM" id="MobiDB-lite"/>
    </source>
</evidence>
<dbReference type="PANTHER" id="PTHR37451">
    <property type="entry name" value="MARVEL DOMAIN"/>
    <property type="match status" value="1"/>
</dbReference>
<feature type="transmembrane region" description="Helical" evidence="6">
    <location>
        <begin position="39"/>
        <end position="59"/>
    </location>
</feature>
<protein>
    <recommendedName>
        <fullName evidence="7">MARVEL domain-containing protein</fullName>
    </recommendedName>
</protein>
<feature type="transmembrane region" description="Helical" evidence="6">
    <location>
        <begin position="79"/>
        <end position="101"/>
    </location>
</feature>
<evidence type="ECO:0000313" key="9">
    <source>
        <dbReference type="Proteomes" id="UP001447188"/>
    </source>
</evidence>
<reference evidence="8 9" key="1">
    <citation type="submission" date="2024-02" db="EMBL/GenBank/DDBJ databases">
        <title>Discinaceae phylogenomics.</title>
        <authorList>
            <person name="Dirks A.C."/>
            <person name="James T.Y."/>
        </authorList>
    </citation>
    <scope>NUCLEOTIDE SEQUENCE [LARGE SCALE GENOMIC DNA]</scope>
    <source>
        <strain evidence="8 9">ACD0624</strain>
    </source>
</reference>
<evidence type="ECO:0000256" key="6">
    <source>
        <dbReference type="SAM" id="Phobius"/>
    </source>
</evidence>
<keyword evidence="4 6" id="KW-0472">Membrane</keyword>
<feature type="transmembrane region" description="Helical" evidence="6">
    <location>
        <begin position="6"/>
        <end position="27"/>
    </location>
</feature>
<evidence type="ECO:0000256" key="3">
    <source>
        <dbReference type="ARBA" id="ARBA00022989"/>
    </source>
</evidence>
<keyword evidence="3 6" id="KW-1133">Transmembrane helix</keyword>
<dbReference type="Pfam" id="PF01284">
    <property type="entry name" value="MARVEL"/>
    <property type="match status" value="1"/>
</dbReference>
<evidence type="ECO:0000256" key="1">
    <source>
        <dbReference type="ARBA" id="ARBA00004141"/>
    </source>
</evidence>
<dbReference type="InterPro" id="IPR008253">
    <property type="entry name" value="Marvel"/>
</dbReference>
<comment type="caution">
    <text evidence="8">The sequence shown here is derived from an EMBL/GenBank/DDBJ whole genome shotgun (WGS) entry which is preliminary data.</text>
</comment>
<sequence>MVNVILTLRIVQAVLAIIVLGLACYVVNFYNHIKISIDAANFLVFNSIWTFFALGYLVATPMFFPNFHNRWAVLGVEAITMVFWFAGFIALAVAINGMVCVGIHECPIPAARAATAFGAFEWLAWLSTLGLVVHALIQYRRSDPNDAGIESGITDPAGALDGEAATPSGLDVEMNGGPQFESKIEHGQQPSGPPHLPQLSDLGTGDEGLQNQPYGQPAIDGSGTLQMPDVGQYGGNGTHDEQPR</sequence>
<feature type="region of interest" description="Disordered" evidence="5">
    <location>
        <begin position="148"/>
        <end position="244"/>
    </location>
</feature>
<name>A0ABR3GPA6_9PEZI</name>
<keyword evidence="2 6" id="KW-0812">Transmembrane</keyword>
<proteinExistence type="predicted"/>
<organism evidence="8 9">
    <name type="scientific">Discina gigas</name>
    <dbReference type="NCBI Taxonomy" id="1032678"/>
    <lineage>
        <taxon>Eukaryota</taxon>
        <taxon>Fungi</taxon>
        <taxon>Dikarya</taxon>
        <taxon>Ascomycota</taxon>
        <taxon>Pezizomycotina</taxon>
        <taxon>Pezizomycetes</taxon>
        <taxon>Pezizales</taxon>
        <taxon>Discinaceae</taxon>
        <taxon>Discina</taxon>
    </lineage>
</organism>
<dbReference type="EMBL" id="JBBBZM010000032">
    <property type="protein sequence ID" value="KAL0637630.1"/>
    <property type="molecule type" value="Genomic_DNA"/>
</dbReference>
<dbReference type="Proteomes" id="UP001447188">
    <property type="component" value="Unassembled WGS sequence"/>
</dbReference>
<dbReference type="PANTHER" id="PTHR37451:SF1">
    <property type="entry name" value="MARVEL DOMAIN-CONTAINING PROTEIN"/>
    <property type="match status" value="1"/>
</dbReference>
<feature type="transmembrane region" description="Helical" evidence="6">
    <location>
        <begin position="113"/>
        <end position="137"/>
    </location>
</feature>
<accession>A0ABR3GPA6</accession>
<evidence type="ECO:0000313" key="8">
    <source>
        <dbReference type="EMBL" id="KAL0637630.1"/>
    </source>
</evidence>
<feature type="domain" description="MARVEL" evidence="7">
    <location>
        <begin position="7"/>
        <end position="129"/>
    </location>
</feature>
<evidence type="ECO:0000256" key="4">
    <source>
        <dbReference type="ARBA" id="ARBA00023136"/>
    </source>
</evidence>
<comment type="subcellular location">
    <subcellularLocation>
        <location evidence="1">Membrane</location>
        <topology evidence="1">Multi-pass membrane protein</topology>
    </subcellularLocation>
</comment>
<evidence type="ECO:0000256" key="2">
    <source>
        <dbReference type="ARBA" id="ARBA00022692"/>
    </source>
</evidence>